<keyword evidence="1" id="KW-0479">Metal-binding</keyword>
<keyword evidence="4" id="KW-0408">Iron</keyword>
<dbReference type="EMBL" id="MZXW01000017">
    <property type="protein sequence ID" value="RXT47783.1"/>
    <property type="molecule type" value="Genomic_DNA"/>
</dbReference>
<dbReference type="Gene3D" id="1.10.640.10">
    <property type="entry name" value="Haem peroxidase domain superfamily, animal type"/>
    <property type="match status" value="1"/>
</dbReference>
<proteinExistence type="predicted"/>
<evidence type="ECO:0000256" key="4">
    <source>
        <dbReference type="ARBA" id="ARBA00023004"/>
    </source>
</evidence>
<dbReference type="InterPro" id="IPR037120">
    <property type="entry name" value="Haem_peroxidase_sf_animal"/>
</dbReference>
<dbReference type="GO" id="GO:0006979">
    <property type="term" value="P:response to oxidative stress"/>
    <property type="evidence" value="ECO:0007669"/>
    <property type="project" value="InterPro"/>
</dbReference>
<gene>
    <name evidence="5" type="ORF">B5V03_16095</name>
</gene>
<comment type="caution">
    <text evidence="5">The sequence shown here is derived from an EMBL/GenBank/DDBJ whole genome shotgun (WGS) entry which is preliminary data.</text>
</comment>
<dbReference type="InterPro" id="IPR010255">
    <property type="entry name" value="Haem_peroxidase_sf"/>
</dbReference>
<evidence type="ECO:0000313" key="5">
    <source>
        <dbReference type="EMBL" id="RXT47783.1"/>
    </source>
</evidence>
<dbReference type="InterPro" id="IPR050783">
    <property type="entry name" value="Oxylipin_biosynth_metab"/>
</dbReference>
<dbReference type="GO" id="GO:0046872">
    <property type="term" value="F:metal ion binding"/>
    <property type="evidence" value="ECO:0007669"/>
    <property type="project" value="UniProtKB-KW"/>
</dbReference>
<dbReference type="Pfam" id="PF03098">
    <property type="entry name" value="An_peroxidase"/>
    <property type="match status" value="2"/>
</dbReference>
<organism evidence="5 6">
    <name type="scientific">Bradyrhizobium betae</name>
    <dbReference type="NCBI Taxonomy" id="244734"/>
    <lineage>
        <taxon>Bacteria</taxon>
        <taxon>Pseudomonadati</taxon>
        <taxon>Pseudomonadota</taxon>
        <taxon>Alphaproteobacteria</taxon>
        <taxon>Hyphomicrobiales</taxon>
        <taxon>Nitrobacteraceae</taxon>
        <taxon>Bradyrhizobium</taxon>
    </lineage>
</organism>
<dbReference type="Proteomes" id="UP000290819">
    <property type="component" value="Unassembled WGS sequence"/>
</dbReference>
<dbReference type="PANTHER" id="PTHR11903">
    <property type="entry name" value="PROSTAGLANDIN G/H SYNTHASE"/>
    <property type="match status" value="1"/>
</dbReference>
<keyword evidence="5" id="KW-0575">Peroxidase</keyword>
<accession>A0A4Q1V9H8</accession>
<reference evidence="5 6" key="1">
    <citation type="submission" date="2017-03" db="EMBL/GenBank/DDBJ databases">
        <authorList>
            <person name="Safronova V.I."/>
            <person name="Sazanova A.L."/>
            <person name="Chirak E.R."/>
        </authorList>
    </citation>
    <scope>NUCLEOTIDE SEQUENCE [LARGE SCALE GENOMIC DNA]</scope>
    <source>
        <strain evidence="5 6">Opo-243</strain>
    </source>
</reference>
<dbReference type="RefSeq" id="WP_129271319.1">
    <property type="nucleotide sequence ID" value="NZ_MZXW01000017.1"/>
</dbReference>
<dbReference type="PANTHER" id="PTHR11903:SF39">
    <property type="entry name" value="PROSTAGLANDIN G_H SYNTHASE 2-LIKE"/>
    <property type="match status" value="1"/>
</dbReference>
<evidence type="ECO:0000256" key="1">
    <source>
        <dbReference type="ARBA" id="ARBA00022723"/>
    </source>
</evidence>
<dbReference type="OrthoDB" id="9765610at2"/>
<evidence type="ECO:0000313" key="6">
    <source>
        <dbReference type="Proteomes" id="UP000290819"/>
    </source>
</evidence>
<dbReference type="GO" id="GO:0020037">
    <property type="term" value="F:heme binding"/>
    <property type="evidence" value="ECO:0007669"/>
    <property type="project" value="InterPro"/>
</dbReference>
<dbReference type="GO" id="GO:0004666">
    <property type="term" value="F:prostaglandin-endoperoxide synthase activity"/>
    <property type="evidence" value="ECO:0007669"/>
    <property type="project" value="TreeGrafter"/>
</dbReference>
<dbReference type="GO" id="GO:0004601">
    <property type="term" value="F:peroxidase activity"/>
    <property type="evidence" value="ECO:0007669"/>
    <property type="project" value="UniProtKB-KW"/>
</dbReference>
<keyword evidence="2" id="KW-0223">Dioxygenase</keyword>
<keyword evidence="6" id="KW-1185">Reference proteome</keyword>
<dbReference type="InterPro" id="IPR019791">
    <property type="entry name" value="Haem_peroxidase_animal"/>
</dbReference>
<keyword evidence="3" id="KW-0560">Oxidoreductase</keyword>
<evidence type="ECO:0000256" key="2">
    <source>
        <dbReference type="ARBA" id="ARBA00022964"/>
    </source>
</evidence>
<protein>
    <submittedName>
        <fullName evidence="5">Heme peroxidase</fullName>
    </submittedName>
</protein>
<sequence length="528" mass="59560">MIGKRDTSRDGLRNKIESLVLTHGRPVWGFVNRHPWLSGIVNHVIVNQAVGKAPFRPLLLSTMDDYASWSSLTDRTWFSRYLPPKDIPNLPAVEAFEPLYVTKASGPRLSDRSTLLFPTFAQWFTDGFLMTSSSDTRRTTTTHQIDLGQLYGLNETVLQALRLLDQQPGRRGRLLSEIRGGEEWAPRLFDEHGVRNPRFDALPAPMKMPDELPADRKATLFAFGGERANSTVFTAAINTLFLREHNRLCGVIEAANPGWDDQRVFQTARNVNVVQLIKIVVEEYINHISPYWFKLLSDPTPCYAARWNRENRIPVEFNLLYRWHSLVPETAIWNGTLMPIGGARFGNEPLLRDGLGIALDSASKSPVWRLGLFNTAEFLRPVELASLRQGRNNRLASYNDYRERMQYPRVTRFEQISGDAEVVAALKRLYANDVERIEFFVGIFAEDPPDRSAVPPLIGRMVALDAFSHALTNPLLAPHVFKEETFTREGRASIAATSSLHDLANRNLPNGAAGLRISMDHPSHVAVA</sequence>
<dbReference type="GO" id="GO:0006631">
    <property type="term" value="P:fatty acid metabolic process"/>
    <property type="evidence" value="ECO:0007669"/>
    <property type="project" value="UniProtKB-ARBA"/>
</dbReference>
<dbReference type="SUPFAM" id="SSF48113">
    <property type="entry name" value="Heme-dependent peroxidases"/>
    <property type="match status" value="1"/>
</dbReference>
<dbReference type="PRINTS" id="PR00457">
    <property type="entry name" value="ANPEROXIDASE"/>
</dbReference>
<dbReference type="PROSITE" id="PS50292">
    <property type="entry name" value="PEROXIDASE_3"/>
    <property type="match status" value="1"/>
</dbReference>
<dbReference type="GO" id="GO:0016702">
    <property type="term" value="F:oxidoreductase activity, acting on single donors with incorporation of molecular oxygen, incorporation of two atoms of oxygen"/>
    <property type="evidence" value="ECO:0007669"/>
    <property type="project" value="TreeGrafter"/>
</dbReference>
<name>A0A4Q1V9H8_9BRAD</name>
<evidence type="ECO:0000256" key="3">
    <source>
        <dbReference type="ARBA" id="ARBA00023002"/>
    </source>
</evidence>
<dbReference type="AlphaFoldDB" id="A0A4Q1V9H8"/>
<dbReference type="GO" id="GO:0005737">
    <property type="term" value="C:cytoplasm"/>
    <property type="evidence" value="ECO:0007669"/>
    <property type="project" value="TreeGrafter"/>
</dbReference>